<protein>
    <submittedName>
        <fullName evidence="2">Uncharacterized protein</fullName>
    </submittedName>
</protein>
<sequence length="721" mass="84975">MSDLLQSVSQVRKSFQKKRQQRNKDLSLNFTPLSILDNDRSKTEKNLYFCPLQPKRFEFIDTLTSPSRDLSKSQFRSYKIDAVKLLVGRVMRFLNKHFQIWKKNTEFLRHEEKSIFHKKAWRLKVSVGKQESKPREVAKPQNFAGKILRQSQDNIAKYISKITAPIDLTLDEETPIIEVIQETKKSQTSSLENMNFSSQDKSINKSQTPSQALPIKNLIKAATSIKNFIKYKINQKLRDTFNKLLTFNTLRKSPETPSIYQLPDTSDSIINPQPISKTSESPVESQFYNSSPNMSRMEGIKSFSNNDSKISENPSQEKSSHRETLEGRMQNIKNFLSEKIDKKPRNLIYRQNSGVLRISVEKLVKSVMIGILSFSFKALKQVGSEEVGKFTRVVVEKMGFGVRRVWKEVFERVLEYPSIRKTNEKILKILMKNLSKDYKYRLRTSFGYWRTTIIKAQKNQELFSLSAVSIHNILQNIINCRTKAFFSTYKLAMIKYLQLNQNRFKNISKGLYRLNLCLREHKIKPFLIWKSYTHNYKSYIESIKKYIFRIERNIYSLIRESLRENFTSIIIFIKKKQFAIRIFTKHFSRNFKKLFEDFKFLSRIPKVHKKKLKTTFQVSIGQSQVKNILCSQSIPKRFSFKFLCHAIYRLTNNLGFHHTCLKKNIMIKWKMFCASVKRVQLIKMKYDRELSHAFSCSMLLKTVNMIIIASLRFSFIKVLRY</sequence>
<comment type="caution">
    <text evidence="2">The sequence shown here is derived from an EMBL/GenBank/DDBJ whole genome shotgun (WGS) entry which is preliminary data.</text>
</comment>
<evidence type="ECO:0000313" key="3">
    <source>
        <dbReference type="Proteomes" id="UP000187209"/>
    </source>
</evidence>
<evidence type="ECO:0000256" key="1">
    <source>
        <dbReference type="SAM" id="MobiDB-lite"/>
    </source>
</evidence>
<proteinExistence type="predicted"/>
<evidence type="ECO:0000313" key="2">
    <source>
        <dbReference type="EMBL" id="OMJ89181.1"/>
    </source>
</evidence>
<dbReference type="OrthoDB" id="327196at2759"/>
<dbReference type="AlphaFoldDB" id="A0A1R2CJL2"/>
<feature type="compositionally biased region" description="Polar residues" evidence="1">
    <location>
        <begin position="302"/>
        <end position="317"/>
    </location>
</feature>
<gene>
    <name evidence="2" type="ORF">SteCoe_8731</name>
</gene>
<feature type="compositionally biased region" description="Polar residues" evidence="1">
    <location>
        <begin position="255"/>
        <end position="294"/>
    </location>
</feature>
<name>A0A1R2CJL2_9CILI</name>
<dbReference type="EMBL" id="MPUH01000132">
    <property type="protein sequence ID" value="OMJ89181.1"/>
    <property type="molecule type" value="Genomic_DNA"/>
</dbReference>
<keyword evidence="3" id="KW-1185">Reference proteome</keyword>
<feature type="region of interest" description="Disordered" evidence="1">
    <location>
        <begin position="255"/>
        <end position="324"/>
    </location>
</feature>
<accession>A0A1R2CJL2</accession>
<dbReference type="Proteomes" id="UP000187209">
    <property type="component" value="Unassembled WGS sequence"/>
</dbReference>
<organism evidence="2 3">
    <name type="scientific">Stentor coeruleus</name>
    <dbReference type="NCBI Taxonomy" id="5963"/>
    <lineage>
        <taxon>Eukaryota</taxon>
        <taxon>Sar</taxon>
        <taxon>Alveolata</taxon>
        <taxon>Ciliophora</taxon>
        <taxon>Postciliodesmatophora</taxon>
        <taxon>Heterotrichea</taxon>
        <taxon>Heterotrichida</taxon>
        <taxon>Stentoridae</taxon>
        <taxon>Stentor</taxon>
    </lineage>
</organism>
<reference evidence="2 3" key="1">
    <citation type="submission" date="2016-11" db="EMBL/GenBank/DDBJ databases">
        <title>The macronuclear genome of Stentor coeruleus: a giant cell with tiny introns.</title>
        <authorList>
            <person name="Slabodnick M."/>
            <person name="Ruby J.G."/>
            <person name="Reiff S.B."/>
            <person name="Swart E.C."/>
            <person name="Gosai S."/>
            <person name="Prabakaran S."/>
            <person name="Witkowska E."/>
            <person name="Larue G.E."/>
            <person name="Fisher S."/>
            <person name="Freeman R.M."/>
            <person name="Gunawardena J."/>
            <person name="Chu W."/>
            <person name="Stover N.A."/>
            <person name="Gregory B.D."/>
            <person name="Nowacki M."/>
            <person name="Derisi J."/>
            <person name="Roy S.W."/>
            <person name="Marshall W.F."/>
            <person name="Sood P."/>
        </authorList>
    </citation>
    <scope>NUCLEOTIDE SEQUENCE [LARGE SCALE GENOMIC DNA]</scope>
    <source>
        <strain evidence="2">WM001</strain>
    </source>
</reference>